<feature type="compositionally biased region" description="Basic residues" evidence="1">
    <location>
        <begin position="123"/>
        <end position="137"/>
    </location>
</feature>
<name>A0A9N9BCY9_9GLOM</name>
<evidence type="ECO:0000313" key="2">
    <source>
        <dbReference type="EMBL" id="CAG8560539.1"/>
    </source>
</evidence>
<sequence length="414" mass="46159">MPHESVPTLQGLRQMISELHRLFPKPPTTLSIEELIESAKKPRSKSIPRPQNTFMLYRKDVSARSMDAGTNTGGSRGIAKNSETASMGWKKVVKDKKLHHFWRCLYEIVKYKHQIMYPTYKYQPKKGAKNKRQRRKKGDGGDGNNPNKHDTISQLAIPLISDNKLTETLNQEGLESGHHTNTAVVSSNASEQPLSLTQSASLRYHQQQQIQQSISQHAPYDNLISTQTAVNPTQAQVNPNVILFPSSQQYHIIPNWTSYIPPVMGSPVIGSSVTTSGSMSTQASQYSQLAQLPLLVDMNNLGIVIPTQTPLQGGQGKSRRRSGGINDPYNIIDSNIDKSNFIFNNPYLDISFPINGGDPQSCYSHPHPYSHSHSHSSHNIRSTSPYSLQPSLSNDSTYNGYLSQIDPFLLYYSS</sequence>
<protein>
    <submittedName>
        <fullName evidence="2">4047_t:CDS:1</fullName>
    </submittedName>
</protein>
<feature type="region of interest" description="Disordered" evidence="1">
    <location>
        <begin position="363"/>
        <end position="388"/>
    </location>
</feature>
<dbReference type="AlphaFoldDB" id="A0A9N9BCY9"/>
<feature type="compositionally biased region" description="Basic residues" evidence="1">
    <location>
        <begin position="368"/>
        <end position="378"/>
    </location>
</feature>
<dbReference type="Gene3D" id="1.10.30.10">
    <property type="entry name" value="High mobility group box domain"/>
    <property type="match status" value="1"/>
</dbReference>
<dbReference type="Proteomes" id="UP000789572">
    <property type="component" value="Unassembled WGS sequence"/>
</dbReference>
<comment type="caution">
    <text evidence="2">The sequence shown here is derived from an EMBL/GenBank/DDBJ whole genome shotgun (WGS) entry which is preliminary data.</text>
</comment>
<feature type="region of interest" description="Disordered" evidence="1">
    <location>
        <begin position="122"/>
        <end position="150"/>
    </location>
</feature>
<evidence type="ECO:0000313" key="3">
    <source>
        <dbReference type="Proteomes" id="UP000789572"/>
    </source>
</evidence>
<feature type="region of interest" description="Disordered" evidence="1">
    <location>
        <begin position="307"/>
        <end position="329"/>
    </location>
</feature>
<gene>
    <name evidence="2" type="ORF">POCULU_LOCUS5485</name>
</gene>
<dbReference type="OrthoDB" id="6247875at2759"/>
<organism evidence="2 3">
    <name type="scientific">Paraglomus occultum</name>
    <dbReference type="NCBI Taxonomy" id="144539"/>
    <lineage>
        <taxon>Eukaryota</taxon>
        <taxon>Fungi</taxon>
        <taxon>Fungi incertae sedis</taxon>
        <taxon>Mucoromycota</taxon>
        <taxon>Glomeromycotina</taxon>
        <taxon>Glomeromycetes</taxon>
        <taxon>Paraglomerales</taxon>
        <taxon>Paraglomeraceae</taxon>
        <taxon>Paraglomus</taxon>
    </lineage>
</organism>
<reference evidence="2" key="1">
    <citation type="submission" date="2021-06" db="EMBL/GenBank/DDBJ databases">
        <authorList>
            <person name="Kallberg Y."/>
            <person name="Tangrot J."/>
            <person name="Rosling A."/>
        </authorList>
    </citation>
    <scope>NUCLEOTIDE SEQUENCE</scope>
    <source>
        <strain evidence="2">IA702</strain>
    </source>
</reference>
<dbReference type="SUPFAM" id="SSF47095">
    <property type="entry name" value="HMG-box"/>
    <property type="match status" value="1"/>
</dbReference>
<dbReference type="EMBL" id="CAJVPJ010000850">
    <property type="protein sequence ID" value="CAG8560539.1"/>
    <property type="molecule type" value="Genomic_DNA"/>
</dbReference>
<feature type="compositionally biased region" description="Polar residues" evidence="1">
    <location>
        <begin position="379"/>
        <end position="388"/>
    </location>
</feature>
<dbReference type="InterPro" id="IPR036910">
    <property type="entry name" value="HMG_box_dom_sf"/>
</dbReference>
<keyword evidence="3" id="KW-1185">Reference proteome</keyword>
<evidence type="ECO:0000256" key="1">
    <source>
        <dbReference type="SAM" id="MobiDB-lite"/>
    </source>
</evidence>
<proteinExistence type="predicted"/>
<accession>A0A9N9BCY9</accession>